<dbReference type="RefSeq" id="WP_354087738.1">
    <property type="nucleotide sequence ID" value="NZ_JBEPTF010000001.1"/>
</dbReference>
<dbReference type="Proteomes" id="UP001549313">
    <property type="component" value="Unassembled WGS sequence"/>
</dbReference>
<reference evidence="1 2" key="1">
    <citation type="submission" date="2024-06" db="EMBL/GenBank/DDBJ databases">
        <title>Sorghum-associated microbial communities from plants grown in Nebraska, USA.</title>
        <authorList>
            <person name="Schachtman D."/>
        </authorList>
    </citation>
    <scope>NUCLEOTIDE SEQUENCE [LARGE SCALE GENOMIC DNA]</scope>
    <source>
        <strain evidence="1 2">2814</strain>
    </source>
</reference>
<evidence type="ECO:0008006" key="3">
    <source>
        <dbReference type="Google" id="ProtNLM"/>
    </source>
</evidence>
<dbReference type="EMBL" id="JBEPTF010000001">
    <property type="protein sequence ID" value="MET4682800.1"/>
    <property type="molecule type" value="Genomic_DNA"/>
</dbReference>
<comment type="caution">
    <text evidence="1">The sequence shown here is derived from an EMBL/GenBank/DDBJ whole genome shotgun (WGS) entry which is preliminary data.</text>
</comment>
<name>A0ABV2R9Z8_9CAUL</name>
<keyword evidence="2" id="KW-1185">Reference proteome</keyword>
<evidence type="ECO:0000313" key="2">
    <source>
        <dbReference type="Proteomes" id="UP001549313"/>
    </source>
</evidence>
<proteinExistence type="predicted"/>
<gene>
    <name evidence="1" type="ORF">ABIE19_000709</name>
</gene>
<sequence>MRPGFNAAVENWRRLSTAAKEDAATWDRFAEAELQILSHQPQDLAQAGLMLEVLIDQIDGRSDGLDVKALQEVHRLLLRQSLALPAAPAPRTAAAAGRHVGGAA</sequence>
<organism evidence="1 2">
    <name type="scientific">Brevundimonas faecalis</name>
    <dbReference type="NCBI Taxonomy" id="947378"/>
    <lineage>
        <taxon>Bacteria</taxon>
        <taxon>Pseudomonadati</taxon>
        <taxon>Pseudomonadota</taxon>
        <taxon>Alphaproteobacteria</taxon>
        <taxon>Caulobacterales</taxon>
        <taxon>Caulobacteraceae</taxon>
        <taxon>Brevundimonas</taxon>
    </lineage>
</organism>
<protein>
    <recommendedName>
        <fullName evidence="3">Flagellar protein FliT</fullName>
    </recommendedName>
</protein>
<evidence type="ECO:0000313" key="1">
    <source>
        <dbReference type="EMBL" id="MET4682800.1"/>
    </source>
</evidence>
<accession>A0ABV2R9Z8</accession>